<protein>
    <recommendedName>
        <fullName evidence="4">CIR protein PIR protein</fullName>
    </recommendedName>
</protein>
<gene>
    <name evidence="2" type="ORF">YYE_03995</name>
</gene>
<sequence length="216" mass="24759">MNIYEYIIIWLIYMLNLKDGNPISNLNVFFVQYKNKRGGPSLISTNSKDYSNVIDNLIFNNNYLVDMNKNIIYKFYNLLKSLCSMYNDINKDTKLLNNNDFDTDGSSHRTLLSSLSTDYNNLKNKYGNNKSCDFPSIPKIVPIKNSAQPTALSPEATSSSSSILNTLIPGLSTFSAIPVFLGIAYKYSVFGFDKRLQREYLREKIKKITKKMNNYI</sequence>
<evidence type="ECO:0000256" key="1">
    <source>
        <dbReference type="SAM" id="Phobius"/>
    </source>
</evidence>
<dbReference type="Pfam" id="PF06022">
    <property type="entry name" value="Cir_Bir_Yir"/>
    <property type="match status" value="1"/>
</dbReference>
<accession>A0A081IBA4</accession>
<evidence type="ECO:0008006" key="4">
    <source>
        <dbReference type="Google" id="ProtNLM"/>
    </source>
</evidence>
<feature type="transmembrane region" description="Helical" evidence="1">
    <location>
        <begin position="167"/>
        <end position="188"/>
    </location>
</feature>
<proteinExistence type="predicted"/>
<keyword evidence="1" id="KW-0472">Membrane</keyword>
<reference evidence="2 3" key="1">
    <citation type="submission" date="2013-02" db="EMBL/GenBank/DDBJ databases">
        <title>The Genome Sequence of Plasmodium vinckei vinckei.</title>
        <authorList>
            <consortium name="The Broad Institute Genome Sequencing Platform"/>
            <consortium name="The Broad Institute Genome Sequencing Center for Infectious Disease"/>
            <person name="Neafsey D."/>
            <person name="Cheeseman I."/>
            <person name="Volkman S."/>
            <person name="Adams J."/>
            <person name="Walker B."/>
            <person name="Young S.K."/>
            <person name="Zeng Q."/>
            <person name="Gargeya S."/>
            <person name="Fitzgerald M."/>
            <person name="Haas B."/>
            <person name="Abouelleil A."/>
            <person name="Alvarado L."/>
            <person name="Arachchi H.M."/>
            <person name="Berlin A.M."/>
            <person name="Chapman S.B."/>
            <person name="Dewar J."/>
            <person name="Goldberg J."/>
            <person name="Griggs A."/>
            <person name="Gujja S."/>
            <person name="Hansen M."/>
            <person name="Howarth C."/>
            <person name="Imamovic A."/>
            <person name="Larimer J."/>
            <person name="McCowan C."/>
            <person name="Murphy C."/>
            <person name="Neiman D."/>
            <person name="Pearson M."/>
            <person name="Priest M."/>
            <person name="Roberts A."/>
            <person name="Saif S."/>
            <person name="Shea T."/>
            <person name="Sisk P."/>
            <person name="Sykes S."/>
            <person name="Wortman J."/>
            <person name="Nusbaum C."/>
            <person name="Birren B."/>
        </authorList>
    </citation>
    <scope>NUCLEOTIDE SEQUENCE [LARGE SCALE GENOMIC DNA]</scope>
    <source>
        <strain evidence="3">vinckei</strain>
    </source>
</reference>
<dbReference type="EMBL" id="KL446953">
    <property type="protein sequence ID" value="KEG00962.1"/>
    <property type="molecule type" value="Genomic_DNA"/>
</dbReference>
<dbReference type="Proteomes" id="UP000030681">
    <property type="component" value="Unassembled WGS sequence"/>
</dbReference>
<evidence type="ECO:0000313" key="3">
    <source>
        <dbReference type="Proteomes" id="UP000030681"/>
    </source>
</evidence>
<dbReference type="AlphaFoldDB" id="A0A081IBA4"/>
<evidence type="ECO:0000313" key="2">
    <source>
        <dbReference type="EMBL" id="KEG00962.1"/>
    </source>
</evidence>
<keyword evidence="1" id="KW-1133">Transmembrane helix</keyword>
<name>A0A081IBA4_PLAVN</name>
<dbReference type="InterPro" id="IPR006477">
    <property type="entry name" value="Yir_bir_cir"/>
</dbReference>
<organism evidence="2 3">
    <name type="scientific">Plasmodium vinckei vinckei</name>
    <dbReference type="NCBI Taxonomy" id="54757"/>
    <lineage>
        <taxon>Eukaryota</taxon>
        <taxon>Sar</taxon>
        <taxon>Alveolata</taxon>
        <taxon>Apicomplexa</taxon>
        <taxon>Aconoidasida</taxon>
        <taxon>Haemosporida</taxon>
        <taxon>Plasmodiidae</taxon>
        <taxon>Plasmodium</taxon>
        <taxon>Plasmodium (Vinckeia)</taxon>
    </lineage>
</organism>
<keyword evidence="1" id="KW-0812">Transmembrane</keyword>